<name>G4Z8E8_PHYSP</name>
<dbReference type="EMBL" id="JH159153">
    <property type="protein sequence ID" value="EGZ21868.1"/>
    <property type="molecule type" value="Genomic_DNA"/>
</dbReference>
<reference evidence="1 2" key="1">
    <citation type="journal article" date="2006" name="Science">
        <title>Phytophthora genome sequences uncover evolutionary origins and mechanisms of pathogenesis.</title>
        <authorList>
            <person name="Tyler B.M."/>
            <person name="Tripathy S."/>
            <person name="Zhang X."/>
            <person name="Dehal P."/>
            <person name="Jiang R.H."/>
            <person name="Aerts A."/>
            <person name="Arredondo F.D."/>
            <person name="Baxter L."/>
            <person name="Bensasson D."/>
            <person name="Beynon J.L."/>
            <person name="Chapman J."/>
            <person name="Damasceno C.M."/>
            <person name="Dorrance A.E."/>
            <person name="Dou D."/>
            <person name="Dickerman A.W."/>
            <person name="Dubchak I.L."/>
            <person name="Garbelotto M."/>
            <person name="Gijzen M."/>
            <person name="Gordon S.G."/>
            <person name="Govers F."/>
            <person name="Grunwald N.J."/>
            <person name="Huang W."/>
            <person name="Ivors K.L."/>
            <person name="Jones R.W."/>
            <person name="Kamoun S."/>
            <person name="Krampis K."/>
            <person name="Lamour K.H."/>
            <person name="Lee M.K."/>
            <person name="McDonald W.H."/>
            <person name="Medina M."/>
            <person name="Meijer H.J."/>
            <person name="Nordberg E.K."/>
            <person name="Maclean D.J."/>
            <person name="Ospina-Giraldo M.D."/>
            <person name="Morris P.F."/>
            <person name="Phuntumart V."/>
            <person name="Putnam N.H."/>
            <person name="Rash S."/>
            <person name="Rose J.K."/>
            <person name="Sakihama Y."/>
            <person name="Salamov A.A."/>
            <person name="Savidor A."/>
            <person name="Scheuring C.F."/>
            <person name="Smith B.M."/>
            <person name="Sobral B.W."/>
            <person name="Terry A."/>
            <person name="Torto-Alalibo T.A."/>
            <person name="Win J."/>
            <person name="Xu Z."/>
            <person name="Zhang H."/>
            <person name="Grigoriev I.V."/>
            <person name="Rokhsar D.S."/>
            <person name="Boore J.L."/>
        </authorList>
    </citation>
    <scope>NUCLEOTIDE SEQUENCE [LARGE SCALE GENOMIC DNA]</scope>
    <source>
        <strain evidence="1 2">P6497</strain>
    </source>
</reference>
<keyword evidence="2" id="KW-1185">Reference proteome</keyword>
<proteinExistence type="predicted"/>
<evidence type="ECO:0000313" key="2">
    <source>
        <dbReference type="Proteomes" id="UP000002640"/>
    </source>
</evidence>
<dbReference type="Proteomes" id="UP000002640">
    <property type="component" value="Unassembled WGS sequence"/>
</dbReference>
<accession>G4Z8E8</accession>
<sequence>MRLRHFWKPELQTLFLAKKDGKWLSDRDEDVRALMENKTSKAMEEVLDDSNVMDPQRPLNDFNFPDIEDDSRGRWNERHVVLETPYNWSWHKRTIKRRLATAEQRRTGSSSSKCDNVVRGLSSGEKRAILWREAPSAVGKWISSYFPSKANSPKKAPWL</sequence>
<gene>
    <name evidence="1" type="ORF">PHYSODRAFT_329765</name>
</gene>
<dbReference type="KEGG" id="psoj:PHYSODRAFT_329765"/>
<evidence type="ECO:0000313" key="1">
    <source>
        <dbReference type="EMBL" id="EGZ21868.1"/>
    </source>
</evidence>
<dbReference type="RefSeq" id="XP_009524585.1">
    <property type="nucleotide sequence ID" value="XM_009526290.1"/>
</dbReference>
<protein>
    <submittedName>
        <fullName evidence="1">Uncharacterized protein</fullName>
    </submittedName>
</protein>
<dbReference type="AlphaFoldDB" id="G4Z8E8"/>
<dbReference type="GeneID" id="20645991"/>
<dbReference type="InParanoid" id="G4Z8E8"/>
<organism evidence="1 2">
    <name type="scientific">Phytophthora sojae (strain P6497)</name>
    <name type="common">Soybean stem and root rot agent</name>
    <name type="synonym">Phytophthora megasperma f. sp. glycines</name>
    <dbReference type="NCBI Taxonomy" id="1094619"/>
    <lineage>
        <taxon>Eukaryota</taxon>
        <taxon>Sar</taxon>
        <taxon>Stramenopiles</taxon>
        <taxon>Oomycota</taxon>
        <taxon>Peronosporomycetes</taxon>
        <taxon>Peronosporales</taxon>
        <taxon>Peronosporaceae</taxon>
        <taxon>Phytophthora</taxon>
    </lineage>
</organism>